<feature type="domain" description="Transglutaminase-like" evidence="2">
    <location>
        <begin position="446"/>
        <end position="541"/>
    </location>
</feature>
<dbReference type="AlphaFoldDB" id="A0A5M6DAK2"/>
<comment type="caution">
    <text evidence="3">The sequence shown here is derived from an EMBL/GenBank/DDBJ whole genome shotgun (WGS) entry which is preliminary data.</text>
</comment>
<gene>
    <name evidence="3" type="ORF">FYK55_09735</name>
</gene>
<dbReference type="Pfam" id="PF01841">
    <property type="entry name" value="Transglut_core"/>
    <property type="match status" value="1"/>
</dbReference>
<dbReference type="SUPFAM" id="SSF54001">
    <property type="entry name" value="Cysteine proteinases"/>
    <property type="match status" value="1"/>
</dbReference>
<feature type="compositionally biased region" description="Basic and acidic residues" evidence="1">
    <location>
        <begin position="64"/>
        <end position="74"/>
    </location>
</feature>
<feature type="compositionally biased region" description="Basic and acidic residues" evidence="1">
    <location>
        <begin position="353"/>
        <end position="366"/>
    </location>
</feature>
<evidence type="ECO:0000259" key="2">
    <source>
        <dbReference type="Pfam" id="PF01841"/>
    </source>
</evidence>
<proteinExistence type="predicted"/>
<accession>A0A5M6DAK2</accession>
<name>A0A5M6DAK2_9BACT</name>
<dbReference type="Gene3D" id="3.10.620.30">
    <property type="match status" value="1"/>
</dbReference>
<feature type="region of interest" description="Disordered" evidence="1">
    <location>
        <begin position="349"/>
        <end position="377"/>
    </location>
</feature>
<feature type="region of interest" description="Disordered" evidence="1">
    <location>
        <begin position="59"/>
        <end position="87"/>
    </location>
</feature>
<dbReference type="Proteomes" id="UP000324479">
    <property type="component" value="Unassembled WGS sequence"/>
</dbReference>
<dbReference type="InterPro" id="IPR038765">
    <property type="entry name" value="Papain-like_cys_pep_sf"/>
</dbReference>
<reference evidence="3 4" key="1">
    <citation type="submission" date="2019-08" db="EMBL/GenBank/DDBJ databases">
        <authorList>
            <person name="Dhanesh K."/>
            <person name="Kumar G."/>
            <person name="Sasikala C."/>
            <person name="Venkata Ramana C."/>
        </authorList>
    </citation>
    <scope>NUCLEOTIDE SEQUENCE [LARGE SCALE GENOMIC DNA]</scope>
    <source>
        <strain evidence="3 4">JC645</strain>
    </source>
</reference>
<protein>
    <submittedName>
        <fullName evidence="3">Transglutaminase family protein</fullName>
    </submittedName>
</protein>
<dbReference type="InterPro" id="IPR002931">
    <property type="entry name" value="Transglutaminase-like"/>
</dbReference>
<evidence type="ECO:0000256" key="1">
    <source>
        <dbReference type="SAM" id="MobiDB-lite"/>
    </source>
</evidence>
<organism evidence="3 4">
    <name type="scientific">Roseiconus nitratireducens</name>
    <dbReference type="NCBI Taxonomy" id="2605748"/>
    <lineage>
        <taxon>Bacteria</taxon>
        <taxon>Pseudomonadati</taxon>
        <taxon>Planctomycetota</taxon>
        <taxon>Planctomycetia</taxon>
        <taxon>Pirellulales</taxon>
        <taxon>Pirellulaceae</taxon>
        <taxon>Roseiconus</taxon>
    </lineage>
</organism>
<evidence type="ECO:0000313" key="4">
    <source>
        <dbReference type="Proteomes" id="UP000324479"/>
    </source>
</evidence>
<evidence type="ECO:0000313" key="3">
    <source>
        <dbReference type="EMBL" id="KAA5544587.1"/>
    </source>
</evidence>
<sequence length="588" mass="63818">MTESQHVAIYSCGLLASASHPLCDHVPDLLAFLTPRRSWPVLLVLLVAGCDGLLPPRPPIAGRRQAESAEDAPRLDANFESAPSASPQPFGGDWEAWYVHRIGEQVVGLSHVSAATVPVTKLSGDGADDPQEVRFERTQRLLMRTGRVQFNRLVRSVSVETAAGALKRFETETQTGPLRTVVSGTVRGSSVQLKVTGEDAPQPATLESSANPRGEFAVEQALRRNQLSKNQSLRFQVVLPTSRQLGSVVLTSRGQASIPMLDGTFQVHDEFDVQTIDAEGTVVDQWIAWVDSQGSLVRTLRPALRLESLQVDRATAEALFGDHGVQDVHLVVSGDLEFNRRPKQLAFLLPASDDSKEASDESRQEPRPNPSASMAGMQLPTAPLQSLREAPGGLQILVADDAPPAGFSEYQAEPLPADRAATALIDLEHPKVQSAAARFSSLPSEVRVAEIAQYVKNSLSIAAQQPARPASAVLQSGRGGELDHAVVLASLLRKNEVPARIAFGVALPIQRDPSSGSGPLMMKLRPWVTAFVDGRWVVLDALTARRNPVDRLCLTICEGDADVQASWMDVFRRLPEYRIRLMGARYQD</sequence>
<dbReference type="EMBL" id="VWOX01000004">
    <property type="protein sequence ID" value="KAA5544587.1"/>
    <property type="molecule type" value="Genomic_DNA"/>
</dbReference>
<keyword evidence="4" id="KW-1185">Reference proteome</keyword>